<keyword evidence="1" id="KW-0805">Transcription regulation</keyword>
<protein>
    <submittedName>
        <fullName evidence="5">S24 family peptidase</fullName>
    </submittedName>
</protein>
<evidence type="ECO:0000256" key="1">
    <source>
        <dbReference type="ARBA" id="ARBA00023015"/>
    </source>
</evidence>
<dbReference type="Proteomes" id="UP000810171">
    <property type="component" value="Unassembled WGS sequence"/>
</dbReference>
<keyword evidence="2" id="KW-0238">DNA-binding</keyword>
<dbReference type="InterPro" id="IPR015927">
    <property type="entry name" value="Peptidase_S24_S26A/B/C"/>
</dbReference>
<keyword evidence="6" id="KW-1185">Reference proteome</keyword>
<dbReference type="CDD" id="cd06529">
    <property type="entry name" value="S24_LexA-like"/>
    <property type="match status" value="1"/>
</dbReference>
<gene>
    <name evidence="5" type="ORF">H9C73_02915</name>
</gene>
<dbReference type="RefSeq" id="WP_209286285.1">
    <property type="nucleotide sequence ID" value="NZ_JACVEW010000003.1"/>
</dbReference>
<keyword evidence="3" id="KW-0804">Transcription</keyword>
<dbReference type="PANTHER" id="PTHR40661:SF3">
    <property type="entry name" value="FELS-1 PROPHAGE TRANSCRIPTIONAL REGULATOR"/>
    <property type="match status" value="1"/>
</dbReference>
<dbReference type="Gene3D" id="2.10.109.10">
    <property type="entry name" value="Umud Fragment, subunit A"/>
    <property type="match status" value="1"/>
</dbReference>
<dbReference type="EMBL" id="JACVEW010000003">
    <property type="protein sequence ID" value="MBP0047675.1"/>
    <property type="molecule type" value="Genomic_DNA"/>
</dbReference>
<evidence type="ECO:0000256" key="3">
    <source>
        <dbReference type="ARBA" id="ARBA00023163"/>
    </source>
</evidence>
<evidence type="ECO:0000259" key="4">
    <source>
        <dbReference type="Pfam" id="PF00717"/>
    </source>
</evidence>
<feature type="domain" description="Peptidase S24/S26A/S26B/S26C" evidence="4">
    <location>
        <begin position="123"/>
        <end position="243"/>
    </location>
</feature>
<dbReference type="InterPro" id="IPR036286">
    <property type="entry name" value="LexA/Signal_pep-like_sf"/>
</dbReference>
<organism evidence="5 6">
    <name type="scientific">Marinobacterium alkalitolerans</name>
    <dbReference type="NCBI Taxonomy" id="1542925"/>
    <lineage>
        <taxon>Bacteria</taxon>
        <taxon>Pseudomonadati</taxon>
        <taxon>Pseudomonadota</taxon>
        <taxon>Gammaproteobacteria</taxon>
        <taxon>Oceanospirillales</taxon>
        <taxon>Oceanospirillaceae</taxon>
        <taxon>Marinobacterium</taxon>
    </lineage>
</organism>
<evidence type="ECO:0000313" key="5">
    <source>
        <dbReference type="EMBL" id="MBP0047675.1"/>
    </source>
</evidence>
<comment type="caution">
    <text evidence="5">The sequence shown here is derived from an EMBL/GenBank/DDBJ whole genome shotgun (WGS) entry which is preliminary data.</text>
</comment>
<name>A0ABS3Z7J6_9GAMM</name>
<evidence type="ECO:0000256" key="2">
    <source>
        <dbReference type="ARBA" id="ARBA00023125"/>
    </source>
</evidence>
<dbReference type="SUPFAM" id="SSF51306">
    <property type="entry name" value="LexA/Signal peptidase"/>
    <property type="match status" value="1"/>
</dbReference>
<accession>A0ABS3Z7J6</accession>
<proteinExistence type="predicted"/>
<evidence type="ECO:0000313" key="6">
    <source>
        <dbReference type="Proteomes" id="UP000810171"/>
    </source>
</evidence>
<dbReference type="PANTHER" id="PTHR40661">
    <property type="match status" value="1"/>
</dbReference>
<dbReference type="Pfam" id="PF00717">
    <property type="entry name" value="Peptidase_S24"/>
    <property type="match status" value="1"/>
</dbReference>
<dbReference type="InterPro" id="IPR039418">
    <property type="entry name" value="LexA-like"/>
</dbReference>
<reference evidence="5 6" key="1">
    <citation type="submission" date="2020-09" db="EMBL/GenBank/DDBJ databases">
        <authorList>
            <person name="Tanuku N.R.S."/>
        </authorList>
    </citation>
    <scope>NUCLEOTIDE SEQUENCE [LARGE SCALE GENOMIC DNA]</scope>
    <source>
        <strain evidence="5 6">AK62</strain>
    </source>
</reference>
<sequence length="252" mass="28029">METREIRRTNLKKLMDHLFGSERGAQTRLADALGRSQNYISRCLADPSKKGAKAIGEDLAREIEDAFSLERYALDSTSFSADRTKALTTWSIEAKKDSNVIAADFQKGRLKDGEIAIPQFDVRAAMGAGQVAPDYVETIRHLTLHQGYLSTLGVRYTQPGNLAIVTGHGQSMEGTINDGDPVIIDRGVQSFIGDGIYLLTWNDLLFIKRLQMVSATEVEMISDNPKHKDRVVKLDELTIHAKVLLAWNARKL</sequence>